<reference evidence="2" key="1">
    <citation type="journal article" date="2018" name="DNA Res.">
        <title>Multiple hybrid de novo genome assembly of finger millet, an orphan allotetraploid crop.</title>
        <authorList>
            <person name="Hatakeyama M."/>
            <person name="Aluri S."/>
            <person name="Balachadran M.T."/>
            <person name="Sivarajan S.R."/>
            <person name="Patrignani A."/>
            <person name="Gruter S."/>
            <person name="Poveda L."/>
            <person name="Shimizu-Inatsugi R."/>
            <person name="Baeten J."/>
            <person name="Francoijs K.J."/>
            <person name="Nataraja K.N."/>
            <person name="Reddy Y.A.N."/>
            <person name="Phadnis S."/>
            <person name="Ravikumar R.L."/>
            <person name="Schlapbach R."/>
            <person name="Sreeman S.M."/>
            <person name="Shimizu K.K."/>
        </authorList>
    </citation>
    <scope>NUCLEOTIDE SEQUENCE</scope>
</reference>
<evidence type="ECO:0000313" key="3">
    <source>
        <dbReference type="Proteomes" id="UP001054889"/>
    </source>
</evidence>
<dbReference type="AlphaFoldDB" id="A0AAV5FTQ2"/>
<protein>
    <submittedName>
        <fullName evidence="2">Uncharacterized protein</fullName>
    </submittedName>
</protein>
<sequence>MGGVAFAARSAARSLRKAAGTTLQTGRAAVGGGVACTRRGNELHYLDYLANNADALAGTGWSIKPVRLGRQILLQGWQAGTVRRRGQTAPLRQGPSSRSVPRQKADLFACACLGKAGATNAADRTPAAA</sequence>
<accession>A0AAV5FTQ2</accession>
<feature type="region of interest" description="Disordered" evidence="1">
    <location>
        <begin position="83"/>
        <end position="102"/>
    </location>
</feature>
<reference evidence="2" key="2">
    <citation type="submission" date="2021-12" db="EMBL/GenBank/DDBJ databases">
        <title>Resequencing data analysis of finger millet.</title>
        <authorList>
            <person name="Hatakeyama M."/>
            <person name="Aluri S."/>
            <person name="Balachadran M.T."/>
            <person name="Sivarajan S.R."/>
            <person name="Poveda L."/>
            <person name="Shimizu-Inatsugi R."/>
            <person name="Schlapbach R."/>
            <person name="Sreeman S.M."/>
            <person name="Shimizu K.K."/>
        </authorList>
    </citation>
    <scope>NUCLEOTIDE SEQUENCE</scope>
</reference>
<organism evidence="2 3">
    <name type="scientific">Eleusine coracana subsp. coracana</name>
    <dbReference type="NCBI Taxonomy" id="191504"/>
    <lineage>
        <taxon>Eukaryota</taxon>
        <taxon>Viridiplantae</taxon>
        <taxon>Streptophyta</taxon>
        <taxon>Embryophyta</taxon>
        <taxon>Tracheophyta</taxon>
        <taxon>Spermatophyta</taxon>
        <taxon>Magnoliopsida</taxon>
        <taxon>Liliopsida</taxon>
        <taxon>Poales</taxon>
        <taxon>Poaceae</taxon>
        <taxon>PACMAD clade</taxon>
        <taxon>Chloridoideae</taxon>
        <taxon>Cynodonteae</taxon>
        <taxon>Eleusininae</taxon>
        <taxon>Eleusine</taxon>
    </lineage>
</organism>
<dbReference type="EMBL" id="BQKI01000095">
    <property type="protein sequence ID" value="GJN38137.1"/>
    <property type="molecule type" value="Genomic_DNA"/>
</dbReference>
<gene>
    <name evidence="2" type="primary">gb27150</name>
    <name evidence="2" type="ORF">PR202_gb27150</name>
</gene>
<name>A0AAV5FTQ2_ELECO</name>
<keyword evidence="3" id="KW-1185">Reference proteome</keyword>
<dbReference type="Proteomes" id="UP001054889">
    <property type="component" value="Unassembled WGS sequence"/>
</dbReference>
<proteinExistence type="predicted"/>
<evidence type="ECO:0000256" key="1">
    <source>
        <dbReference type="SAM" id="MobiDB-lite"/>
    </source>
</evidence>
<evidence type="ECO:0000313" key="2">
    <source>
        <dbReference type="EMBL" id="GJN38137.1"/>
    </source>
</evidence>
<comment type="caution">
    <text evidence="2">The sequence shown here is derived from an EMBL/GenBank/DDBJ whole genome shotgun (WGS) entry which is preliminary data.</text>
</comment>